<feature type="domain" description="Casparian strip membrane protein" evidence="10">
    <location>
        <begin position="33"/>
        <end position="183"/>
    </location>
</feature>
<keyword evidence="6 8" id="KW-1133">Transmembrane helix</keyword>
<dbReference type="InterPro" id="IPR006459">
    <property type="entry name" value="CASP/CASPL"/>
</dbReference>
<evidence type="ECO:0000256" key="7">
    <source>
        <dbReference type="ARBA" id="ARBA00023136"/>
    </source>
</evidence>
<evidence type="ECO:0000256" key="2">
    <source>
        <dbReference type="ARBA" id="ARBA00007651"/>
    </source>
</evidence>
<keyword evidence="5 8" id="KW-0812">Transmembrane</keyword>
<evidence type="ECO:0000313" key="14">
    <source>
        <dbReference type="Proteomes" id="UP001162541"/>
    </source>
</evidence>
<keyword evidence="4 8" id="KW-1003">Cell membrane</keyword>
<feature type="region of interest" description="Disordered" evidence="9">
    <location>
        <begin position="1"/>
        <end position="30"/>
    </location>
</feature>
<feature type="transmembrane region" description="Helical" evidence="8">
    <location>
        <begin position="171"/>
        <end position="191"/>
    </location>
</feature>
<name>A0A176VVP6_MARPO</name>
<dbReference type="Pfam" id="PF04535">
    <property type="entry name" value="CASP_dom"/>
    <property type="match status" value="1"/>
</dbReference>
<dbReference type="EMBL" id="LVLJ01002730">
    <property type="protein sequence ID" value="OAE23946.1"/>
    <property type="molecule type" value="Genomic_DNA"/>
</dbReference>
<dbReference type="AlphaFoldDB" id="A0A176VVP6"/>
<evidence type="ECO:0000256" key="5">
    <source>
        <dbReference type="ARBA" id="ARBA00022692"/>
    </source>
</evidence>
<dbReference type="EMBL" id="AP019870">
    <property type="protein sequence ID" value="BBN11868.1"/>
    <property type="molecule type" value="Genomic_DNA"/>
</dbReference>
<sequence>MKQDTEMGEATNGYIGTPGTVPVSHAGNDSGMRRMRTASILMRLTAMALCVTALVTMVTDKQTHYFNFASTTIVKTAEYTNVLALKVFVYTNGVIAGYSLLQALWTIVAKSSYSTSKARLWTTFFLDQFIVYVLIGVTGAATEVAYIAEKGESDVAWPKQCNNFGRFCSQVGASVIVCFVAILTLVFLAVLSAKQLFIHERPSRTTRKDGYYTSNQ</sequence>
<feature type="transmembrane region" description="Helical" evidence="8">
    <location>
        <begin position="40"/>
        <end position="58"/>
    </location>
</feature>
<evidence type="ECO:0000256" key="1">
    <source>
        <dbReference type="ARBA" id="ARBA00004651"/>
    </source>
</evidence>
<feature type="transmembrane region" description="Helical" evidence="8">
    <location>
        <begin position="129"/>
        <end position="148"/>
    </location>
</feature>
<evidence type="ECO:0000313" key="13">
    <source>
        <dbReference type="Proteomes" id="UP000077202"/>
    </source>
</evidence>
<dbReference type="NCBIfam" id="TIGR01569">
    <property type="entry name" value="A_tha_TIGR01569"/>
    <property type="match status" value="1"/>
</dbReference>
<dbReference type="Proteomes" id="UP000077202">
    <property type="component" value="Unassembled WGS sequence"/>
</dbReference>
<evidence type="ECO:0000259" key="10">
    <source>
        <dbReference type="Pfam" id="PF04535"/>
    </source>
</evidence>
<reference evidence="11" key="2">
    <citation type="journal article" date="2019" name="Curr. Biol.">
        <title>Chromatin organization in early land plants reveals an ancestral association between H3K27me3, transposons, and constitutive heterochromatin.</title>
        <authorList>
            <person name="Montgomery S.A."/>
            <person name="Tanizawa Y."/>
            <person name="Galik B."/>
            <person name="Wang N."/>
            <person name="Ito T."/>
            <person name="Mochizuki T."/>
            <person name="Akimcheva S."/>
            <person name="Bowman J."/>
            <person name="Cognat V."/>
            <person name="Drouard L."/>
            <person name="Ekker H."/>
            <person name="Houng S."/>
            <person name="Kohchi T."/>
            <person name="Lin S."/>
            <person name="Liu L.D."/>
            <person name="Nakamura Y."/>
            <person name="Valeeva L.R."/>
            <person name="Shakirov E.V."/>
            <person name="Shippen D.E."/>
            <person name="Wei W."/>
            <person name="Yagura M."/>
            <person name="Yamaoka S."/>
            <person name="Yamato K.T."/>
            <person name="Liu C."/>
            <person name="Berger F."/>
        </authorList>
    </citation>
    <scope>NUCLEOTIDE SEQUENCE [LARGE SCALE GENOMIC DNA]</scope>
    <source>
        <strain evidence="11">Tak-1</strain>
    </source>
</reference>
<comment type="similarity">
    <text evidence="2 8">Belongs to the Casparian strip membrane proteins (CASP) family.</text>
</comment>
<evidence type="ECO:0000256" key="6">
    <source>
        <dbReference type="ARBA" id="ARBA00022989"/>
    </source>
</evidence>
<evidence type="ECO:0000256" key="8">
    <source>
        <dbReference type="RuleBase" id="RU361233"/>
    </source>
</evidence>
<dbReference type="SMR" id="A0A176VVP6"/>
<dbReference type="PANTHER" id="PTHR33573:SF30">
    <property type="entry name" value="CASP-LIKE PROTEIN 2C1-RELATED"/>
    <property type="match status" value="1"/>
</dbReference>
<dbReference type="PANTHER" id="PTHR33573">
    <property type="entry name" value="CASP-LIKE PROTEIN 4A4"/>
    <property type="match status" value="1"/>
</dbReference>
<comment type="subunit">
    <text evidence="3 8">Homodimer and heterodimers.</text>
</comment>
<protein>
    <recommendedName>
        <fullName evidence="8">CASP-like protein</fullName>
    </recommendedName>
</protein>
<dbReference type="GO" id="GO:0005886">
    <property type="term" value="C:plasma membrane"/>
    <property type="evidence" value="ECO:0007669"/>
    <property type="project" value="UniProtKB-SubCell"/>
</dbReference>
<gene>
    <name evidence="12" type="ORF">AXG93_1217s1590</name>
    <name evidence="11" type="ORF">Mp_5g15430</name>
</gene>
<proteinExistence type="inferred from homology"/>
<evidence type="ECO:0000313" key="12">
    <source>
        <dbReference type="EMBL" id="OAE23946.1"/>
    </source>
</evidence>
<accession>A0A176VVP6</accession>
<evidence type="ECO:0000256" key="3">
    <source>
        <dbReference type="ARBA" id="ARBA00011489"/>
    </source>
</evidence>
<dbReference type="Proteomes" id="UP001162541">
    <property type="component" value="Chromosome 5"/>
</dbReference>
<keyword evidence="13" id="KW-1185">Reference proteome</keyword>
<dbReference type="InterPro" id="IPR006702">
    <property type="entry name" value="CASP_dom"/>
</dbReference>
<reference evidence="12 13" key="1">
    <citation type="submission" date="2016-03" db="EMBL/GenBank/DDBJ databases">
        <title>Mechanisms controlling the formation of the plant cell surface in tip-growing cells are functionally conserved among land plants.</title>
        <authorList>
            <person name="Honkanen S."/>
            <person name="Jones V.A."/>
            <person name="Morieri G."/>
            <person name="Champion C."/>
            <person name="Hetherington A.J."/>
            <person name="Kelly S."/>
            <person name="Saint-Marcoux D."/>
            <person name="Proust H."/>
            <person name="Prescott H."/>
            <person name="Dolan L."/>
        </authorList>
    </citation>
    <scope>NUCLEOTIDE SEQUENCE [LARGE SCALE GENOMIC DNA]</scope>
    <source>
        <strain evidence="13">cv. Tak-1 and cv. Tak-2</strain>
        <tissue evidence="12">Whole gametophyte</tissue>
    </source>
</reference>
<evidence type="ECO:0000256" key="9">
    <source>
        <dbReference type="SAM" id="MobiDB-lite"/>
    </source>
</evidence>
<evidence type="ECO:0000313" key="11">
    <source>
        <dbReference type="EMBL" id="BBN11868.1"/>
    </source>
</evidence>
<feature type="transmembrane region" description="Helical" evidence="8">
    <location>
        <begin position="87"/>
        <end position="108"/>
    </location>
</feature>
<organism evidence="12 13">
    <name type="scientific">Marchantia polymorpha subsp. ruderalis</name>
    <dbReference type="NCBI Taxonomy" id="1480154"/>
    <lineage>
        <taxon>Eukaryota</taxon>
        <taxon>Viridiplantae</taxon>
        <taxon>Streptophyta</taxon>
        <taxon>Embryophyta</taxon>
        <taxon>Marchantiophyta</taxon>
        <taxon>Marchantiopsida</taxon>
        <taxon>Marchantiidae</taxon>
        <taxon>Marchantiales</taxon>
        <taxon>Marchantiaceae</taxon>
        <taxon>Marchantia</taxon>
    </lineage>
</organism>
<reference evidence="14" key="3">
    <citation type="journal article" date="2020" name="Curr. Biol.">
        <title>Chromatin organization in early land plants reveals an ancestral association between H3K27me3, transposons, and constitutive heterochromatin.</title>
        <authorList>
            <person name="Montgomery S.A."/>
            <person name="Tanizawa Y."/>
            <person name="Galik B."/>
            <person name="Wang N."/>
            <person name="Ito T."/>
            <person name="Mochizuki T."/>
            <person name="Akimcheva S."/>
            <person name="Bowman J.L."/>
            <person name="Cognat V."/>
            <person name="Marechal-Drouard L."/>
            <person name="Ekker H."/>
            <person name="Hong S.F."/>
            <person name="Kohchi T."/>
            <person name="Lin S.S."/>
            <person name="Liu L.D."/>
            <person name="Nakamura Y."/>
            <person name="Valeeva L.R."/>
            <person name="Shakirov E.V."/>
            <person name="Shippen D.E."/>
            <person name="Wei W.L."/>
            <person name="Yagura M."/>
            <person name="Yamaoka S."/>
            <person name="Yamato K.T."/>
            <person name="Liu C."/>
            <person name="Berger F."/>
        </authorList>
    </citation>
    <scope>NUCLEOTIDE SEQUENCE [LARGE SCALE GENOMIC DNA]</scope>
    <source>
        <strain evidence="14">Tak-1</strain>
    </source>
</reference>
<comment type="subcellular location">
    <subcellularLocation>
        <location evidence="1 8">Cell membrane</location>
        <topology evidence="1 8">Multi-pass membrane protein</topology>
    </subcellularLocation>
</comment>
<evidence type="ECO:0000256" key="4">
    <source>
        <dbReference type="ARBA" id="ARBA00022475"/>
    </source>
</evidence>
<keyword evidence="7 8" id="KW-0472">Membrane</keyword>